<dbReference type="Proteomes" id="UP000001929">
    <property type="component" value="Chromosome"/>
</dbReference>
<dbReference type="InterPro" id="IPR007481">
    <property type="entry name" value="SspB"/>
</dbReference>
<dbReference type="eggNOG" id="COG3814">
    <property type="taxonomic scope" value="Bacteria"/>
</dbReference>
<evidence type="ECO:0000256" key="1">
    <source>
        <dbReference type="SAM" id="MobiDB-lite"/>
    </source>
</evidence>
<dbReference type="InterPro" id="IPR036760">
    <property type="entry name" value="SspB-like_sf"/>
</dbReference>
<sequence>MLDIRLRIGPQTARIQGTHVDERIEHFAYDRMVEQALRGVLREALKVTERQGLPGAHHFYITFHTSHPGVVLSPRLRSQHPDAMTIVLQNQFWDLAVDDDLFSVSLSFGGIRELLTIPFEAVTAFADPHATFGLQFQGALEQDDDEEDDEEDEDEDDDGIETDGPGRAAPPIDDQDDVRDGAKDNVVTLDTFRKKP</sequence>
<name>Q2RS90_RHORT</name>
<evidence type="ECO:0000313" key="2">
    <source>
        <dbReference type="EMBL" id="ABC23005.1"/>
    </source>
</evidence>
<dbReference type="Gene3D" id="2.30.30.220">
    <property type="entry name" value="SspB-like"/>
    <property type="match status" value="1"/>
</dbReference>
<dbReference type="EnsemblBacteria" id="ABC23005">
    <property type="protein sequence ID" value="ABC23005"/>
    <property type="gene ID" value="Rru_A2205"/>
</dbReference>
<reference evidence="2 3" key="1">
    <citation type="journal article" date="2011" name="Stand. Genomic Sci.">
        <title>Complete genome sequence of Rhodospirillum rubrum type strain (S1).</title>
        <authorList>
            <person name="Munk A.C."/>
            <person name="Copeland A."/>
            <person name="Lucas S."/>
            <person name="Lapidus A."/>
            <person name="Del Rio T.G."/>
            <person name="Barry K."/>
            <person name="Detter J.C."/>
            <person name="Hammon N."/>
            <person name="Israni S."/>
            <person name="Pitluck S."/>
            <person name="Brettin T."/>
            <person name="Bruce D."/>
            <person name="Han C."/>
            <person name="Tapia R."/>
            <person name="Gilna P."/>
            <person name="Schmutz J."/>
            <person name="Larimer F."/>
            <person name="Land M."/>
            <person name="Kyrpides N.C."/>
            <person name="Mavromatis K."/>
            <person name="Richardson P."/>
            <person name="Rohde M."/>
            <person name="Goker M."/>
            <person name="Klenk H.P."/>
            <person name="Zhang Y."/>
            <person name="Roberts G.P."/>
            <person name="Reslewic S."/>
            <person name="Schwartz D.C."/>
        </authorList>
    </citation>
    <scope>NUCLEOTIDE SEQUENCE [LARGE SCALE GENOMIC DNA]</scope>
    <source>
        <strain evidence="3">ATCC 11170 / ATH 1.1.1 / DSM 467 / LMG 4362 / NCIMB 8255 / S1</strain>
    </source>
</reference>
<evidence type="ECO:0008006" key="4">
    <source>
        <dbReference type="Google" id="ProtNLM"/>
    </source>
</evidence>
<protein>
    <recommendedName>
        <fullName evidence="4">Stringent starvation protein B</fullName>
    </recommendedName>
</protein>
<dbReference type="STRING" id="269796.Rru_A2205"/>
<dbReference type="KEGG" id="rru:Rru_A2205"/>
<dbReference type="AlphaFoldDB" id="Q2RS90"/>
<organism evidence="2 3">
    <name type="scientific">Rhodospirillum rubrum (strain ATCC 11170 / ATH 1.1.1 / DSM 467 / LMG 4362 / NCIMB 8255 / S1)</name>
    <dbReference type="NCBI Taxonomy" id="269796"/>
    <lineage>
        <taxon>Bacteria</taxon>
        <taxon>Pseudomonadati</taxon>
        <taxon>Pseudomonadota</taxon>
        <taxon>Alphaproteobacteria</taxon>
        <taxon>Rhodospirillales</taxon>
        <taxon>Rhodospirillaceae</taxon>
        <taxon>Rhodospirillum</taxon>
    </lineage>
</organism>
<feature type="compositionally biased region" description="Acidic residues" evidence="1">
    <location>
        <begin position="141"/>
        <end position="161"/>
    </location>
</feature>
<dbReference type="PATRIC" id="fig|269796.9.peg.2302"/>
<proteinExistence type="predicted"/>
<dbReference type="Pfam" id="PF04386">
    <property type="entry name" value="SspB"/>
    <property type="match status" value="1"/>
</dbReference>
<dbReference type="HOGENOM" id="CLU_106715_1_0_5"/>
<dbReference type="PhylomeDB" id="Q2RS90"/>
<gene>
    <name evidence="2" type="ordered locus">Rru_A2205</name>
</gene>
<feature type="region of interest" description="Disordered" evidence="1">
    <location>
        <begin position="141"/>
        <end position="196"/>
    </location>
</feature>
<evidence type="ECO:0000313" key="3">
    <source>
        <dbReference type="Proteomes" id="UP000001929"/>
    </source>
</evidence>
<accession>Q2RS90</accession>
<dbReference type="SUPFAM" id="SSF101738">
    <property type="entry name" value="SspB-like"/>
    <property type="match status" value="1"/>
</dbReference>
<keyword evidence="3" id="KW-1185">Reference proteome</keyword>
<dbReference type="EMBL" id="CP000230">
    <property type="protein sequence ID" value="ABC23005.1"/>
    <property type="molecule type" value="Genomic_DNA"/>
</dbReference>